<evidence type="ECO:0000256" key="9">
    <source>
        <dbReference type="ARBA" id="ARBA00022842"/>
    </source>
</evidence>
<keyword evidence="17" id="KW-1185">Reference proteome</keyword>
<dbReference type="SMART" id="SM00532">
    <property type="entry name" value="LIGANc"/>
    <property type="match status" value="1"/>
</dbReference>
<dbReference type="FunFam" id="3.30.470.30:FF:000001">
    <property type="entry name" value="DNA ligase"/>
    <property type="match status" value="1"/>
</dbReference>
<dbReference type="InterPro" id="IPR013840">
    <property type="entry name" value="DNAligase_N"/>
</dbReference>
<feature type="binding site" evidence="14">
    <location>
        <position position="411"/>
    </location>
    <ligand>
        <name>Zn(2+)</name>
        <dbReference type="ChEBI" id="CHEBI:29105"/>
    </ligand>
</feature>
<dbReference type="NCBIfam" id="NF005932">
    <property type="entry name" value="PRK07956.1"/>
    <property type="match status" value="1"/>
</dbReference>
<comment type="catalytic activity">
    <reaction evidence="12 14">
        <text>NAD(+) + (deoxyribonucleotide)n-3'-hydroxyl + 5'-phospho-(deoxyribonucleotide)m = (deoxyribonucleotide)n+m + AMP + beta-nicotinamide D-nucleotide.</text>
        <dbReference type="EC" id="6.5.1.2"/>
    </reaction>
</comment>
<dbReference type="CDD" id="cd17748">
    <property type="entry name" value="BRCT_DNA_ligase_like"/>
    <property type="match status" value="1"/>
</dbReference>
<protein>
    <recommendedName>
        <fullName evidence="3 14">DNA ligase</fullName>
        <ecNumber evidence="2 14">6.5.1.2</ecNumber>
    </recommendedName>
    <alternativeName>
        <fullName evidence="14">Polydeoxyribonucleotide synthase [NAD(+)]</fullName>
    </alternativeName>
</protein>
<keyword evidence="9 14" id="KW-0460">Magnesium</keyword>
<dbReference type="GO" id="GO:0005829">
    <property type="term" value="C:cytosol"/>
    <property type="evidence" value="ECO:0007669"/>
    <property type="project" value="TreeGrafter"/>
</dbReference>
<dbReference type="Gene3D" id="1.10.150.20">
    <property type="entry name" value="5' to 3' exonuclease, C-terminal subdomain"/>
    <property type="match status" value="2"/>
</dbReference>
<dbReference type="Pfam" id="PF03119">
    <property type="entry name" value="DNA_ligase_ZBD"/>
    <property type="match status" value="1"/>
</dbReference>
<dbReference type="EC" id="6.5.1.2" evidence="2 14"/>
<evidence type="ECO:0000256" key="2">
    <source>
        <dbReference type="ARBA" id="ARBA00012722"/>
    </source>
</evidence>
<dbReference type="InterPro" id="IPR004149">
    <property type="entry name" value="Znf_DNAligase_C4"/>
</dbReference>
<evidence type="ECO:0000256" key="11">
    <source>
        <dbReference type="ARBA" id="ARBA00023204"/>
    </source>
</evidence>
<feature type="domain" description="BRCT" evidence="15">
    <location>
        <begin position="591"/>
        <end position="672"/>
    </location>
</feature>
<dbReference type="InterPro" id="IPR013839">
    <property type="entry name" value="DNAligase_adenylation"/>
</dbReference>
<proteinExistence type="inferred from homology"/>
<dbReference type="InterPro" id="IPR003583">
    <property type="entry name" value="Hlx-hairpin-Hlx_DNA-bd_motif"/>
</dbReference>
<dbReference type="RefSeq" id="WP_272426404.1">
    <property type="nucleotide sequence ID" value="NZ_JAGTJJ010000028.1"/>
</dbReference>
<dbReference type="PANTHER" id="PTHR23389:SF9">
    <property type="entry name" value="DNA LIGASE"/>
    <property type="match status" value="1"/>
</dbReference>
<dbReference type="SMART" id="SM00278">
    <property type="entry name" value="HhH1"/>
    <property type="match status" value="3"/>
</dbReference>
<dbReference type="PANTHER" id="PTHR23389">
    <property type="entry name" value="CHROMOSOME TRANSMISSION FIDELITY FACTOR 18"/>
    <property type="match status" value="1"/>
</dbReference>
<evidence type="ECO:0000256" key="7">
    <source>
        <dbReference type="ARBA" id="ARBA00022763"/>
    </source>
</evidence>
<dbReference type="Gene3D" id="3.40.50.10190">
    <property type="entry name" value="BRCT domain"/>
    <property type="match status" value="1"/>
</dbReference>
<accession>A0A9X3XAI5</accession>
<dbReference type="InterPro" id="IPR033136">
    <property type="entry name" value="DNA_ligase_CS"/>
</dbReference>
<feature type="active site" description="N6-AMP-lysine intermediate" evidence="14">
    <location>
        <position position="119"/>
    </location>
</feature>
<feature type="binding site" evidence="14">
    <location>
        <position position="434"/>
    </location>
    <ligand>
        <name>Zn(2+)</name>
        <dbReference type="ChEBI" id="CHEBI:29105"/>
    </ligand>
</feature>
<keyword evidence="7 14" id="KW-0227">DNA damage</keyword>
<organism evidence="16 17">
    <name type="scientific">Polyangium jinanense</name>
    <dbReference type="NCBI Taxonomy" id="2829994"/>
    <lineage>
        <taxon>Bacteria</taxon>
        <taxon>Pseudomonadati</taxon>
        <taxon>Myxococcota</taxon>
        <taxon>Polyangia</taxon>
        <taxon>Polyangiales</taxon>
        <taxon>Polyangiaceae</taxon>
        <taxon>Polyangium</taxon>
    </lineage>
</organism>
<dbReference type="Pfam" id="PF12826">
    <property type="entry name" value="HHH_2"/>
    <property type="match status" value="1"/>
</dbReference>
<dbReference type="FunFam" id="1.10.150.20:FF:000006">
    <property type="entry name" value="DNA ligase"/>
    <property type="match status" value="1"/>
</dbReference>
<feature type="binding site" evidence="14">
    <location>
        <position position="414"/>
    </location>
    <ligand>
        <name>Zn(2+)</name>
        <dbReference type="ChEBI" id="CHEBI:29105"/>
    </ligand>
</feature>
<gene>
    <name evidence="14 16" type="primary">ligA</name>
    <name evidence="16" type="ORF">KEG57_33475</name>
</gene>
<dbReference type="Gene3D" id="3.30.470.30">
    <property type="entry name" value="DNA ligase/mRNA capping enzyme"/>
    <property type="match status" value="1"/>
</dbReference>
<evidence type="ECO:0000313" key="17">
    <source>
        <dbReference type="Proteomes" id="UP001151081"/>
    </source>
</evidence>
<dbReference type="AlphaFoldDB" id="A0A9X3XAI5"/>
<comment type="cofactor">
    <cofactor evidence="14">
        <name>Mg(2+)</name>
        <dbReference type="ChEBI" id="CHEBI:18420"/>
    </cofactor>
    <cofactor evidence="14">
        <name>Mn(2+)</name>
        <dbReference type="ChEBI" id="CHEBI:29035"/>
    </cofactor>
</comment>
<dbReference type="Gene3D" id="1.10.287.610">
    <property type="entry name" value="Helix hairpin bin"/>
    <property type="match status" value="1"/>
</dbReference>
<comment type="similarity">
    <text evidence="13 14">Belongs to the NAD-dependent DNA ligase family. LigA subfamily.</text>
</comment>
<dbReference type="GO" id="GO:0003911">
    <property type="term" value="F:DNA ligase (NAD+) activity"/>
    <property type="evidence" value="ECO:0007669"/>
    <property type="project" value="UniProtKB-UniRule"/>
</dbReference>
<dbReference type="GO" id="GO:0006281">
    <property type="term" value="P:DNA repair"/>
    <property type="evidence" value="ECO:0007669"/>
    <property type="project" value="UniProtKB-KW"/>
</dbReference>
<feature type="binding site" evidence="14">
    <location>
        <position position="117"/>
    </location>
    <ligand>
        <name>NAD(+)</name>
        <dbReference type="ChEBI" id="CHEBI:57540"/>
    </ligand>
</feature>
<dbReference type="PROSITE" id="PS01056">
    <property type="entry name" value="DNA_LIGASE_N2"/>
    <property type="match status" value="1"/>
</dbReference>
<dbReference type="Pfam" id="PF01653">
    <property type="entry name" value="DNA_ligase_aden"/>
    <property type="match status" value="1"/>
</dbReference>
<dbReference type="PROSITE" id="PS50172">
    <property type="entry name" value="BRCT"/>
    <property type="match status" value="1"/>
</dbReference>
<dbReference type="Proteomes" id="UP001151081">
    <property type="component" value="Unassembled WGS sequence"/>
</dbReference>
<keyword evidence="10 14" id="KW-0520">NAD</keyword>
<dbReference type="InterPro" id="IPR010994">
    <property type="entry name" value="RuvA_2-like"/>
</dbReference>
<dbReference type="InterPro" id="IPR041663">
    <property type="entry name" value="DisA/LigA_HHH"/>
</dbReference>
<feature type="binding site" evidence="14">
    <location>
        <begin position="87"/>
        <end position="88"/>
    </location>
    <ligand>
        <name>NAD(+)</name>
        <dbReference type="ChEBI" id="CHEBI:57540"/>
    </ligand>
</feature>
<dbReference type="InterPro" id="IPR036420">
    <property type="entry name" value="BRCT_dom_sf"/>
</dbReference>
<dbReference type="NCBIfam" id="TIGR00575">
    <property type="entry name" value="dnlj"/>
    <property type="match status" value="1"/>
</dbReference>
<dbReference type="FunFam" id="2.40.50.140:FF:000012">
    <property type="entry name" value="DNA ligase"/>
    <property type="match status" value="1"/>
</dbReference>
<dbReference type="SUPFAM" id="SSF47781">
    <property type="entry name" value="RuvA domain 2-like"/>
    <property type="match status" value="1"/>
</dbReference>
<dbReference type="InterPro" id="IPR004150">
    <property type="entry name" value="NAD_DNA_ligase_OB"/>
</dbReference>
<dbReference type="InterPro" id="IPR001357">
    <property type="entry name" value="BRCT_dom"/>
</dbReference>
<dbReference type="InterPro" id="IPR012340">
    <property type="entry name" value="NA-bd_OB-fold"/>
</dbReference>
<feature type="binding site" evidence="14">
    <location>
        <position position="429"/>
    </location>
    <ligand>
        <name>Zn(2+)</name>
        <dbReference type="ChEBI" id="CHEBI:29105"/>
    </ligand>
</feature>
<dbReference type="Gene3D" id="6.20.10.30">
    <property type="match status" value="1"/>
</dbReference>
<evidence type="ECO:0000256" key="14">
    <source>
        <dbReference type="HAMAP-Rule" id="MF_01588"/>
    </source>
</evidence>
<evidence type="ECO:0000256" key="1">
    <source>
        <dbReference type="ARBA" id="ARBA00004067"/>
    </source>
</evidence>
<reference evidence="16 17" key="1">
    <citation type="submission" date="2021-04" db="EMBL/GenBank/DDBJ databases">
        <title>Genome analysis of Polyangium sp.</title>
        <authorList>
            <person name="Li Y."/>
            <person name="Wang J."/>
        </authorList>
    </citation>
    <scope>NUCLEOTIDE SEQUENCE [LARGE SCALE GENOMIC DNA]</scope>
    <source>
        <strain evidence="16 17">SDU14</strain>
    </source>
</reference>
<dbReference type="SUPFAM" id="SSF50249">
    <property type="entry name" value="Nucleic acid-binding proteins"/>
    <property type="match status" value="1"/>
</dbReference>
<evidence type="ECO:0000256" key="6">
    <source>
        <dbReference type="ARBA" id="ARBA00022723"/>
    </source>
</evidence>
<evidence type="ECO:0000256" key="4">
    <source>
        <dbReference type="ARBA" id="ARBA00022598"/>
    </source>
</evidence>
<evidence type="ECO:0000259" key="15">
    <source>
        <dbReference type="PROSITE" id="PS50172"/>
    </source>
</evidence>
<evidence type="ECO:0000256" key="13">
    <source>
        <dbReference type="ARBA" id="ARBA00060881"/>
    </source>
</evidence>
<feature type="binding site" evidence="14">
    <location>
        <position position="177"/>
    </location>
    <ligand>
        <name>NAD(+)</name>
        <dbReference type="ChEBI" id="CHEBI:57540"/>
    </ligand>
</feature>
<evidence type="ECO:0000256" key="10">
    <source>
        <dbReference type="ARBA" id="ARBA00023027"/>
    </source>
</evidence>
<evidence type="ECO:0000256" key="8">
    <source>
        <dbReference type="ARBA" id="ARBA00022833"/>
    </source>
</evidence>
<dbReference type="SUPFAM" id="SSF52113">
    <property type="entry name" value="BRCT domain"/>
    <property type="match status" value="1"/>
</dbReference>
<keyword evidence="8 14" id="KW-0862">Zinc</keyword>
<dbReference type="Pfam" id="PF00533">
    <property type="entry name" value="BRCT"/>
    <property type="match status" value="1"/>
</dbReference>
<dbReference type="InterPro" id="IPR001679">
    <property type="entry name" value="DNA_ligase"/>
</dbReference>
<dbReference type="HAMAP" id="MF_01588">
    <property type="entry name" value="DNA_ligase_A"/>
    <property type="match status" value="1"/>
</dbReference>
<keyword evidence="6 14" id="KW-0479">Metal-binding</keyword>
<sequence length="672" mass="72960">MPSDEDLARARVRADELRAAIAHHDYRYHVLAAPEISDAEYDEVVRELESIETTYPELITPDSPTQRVGAPPEALFAPVRHSDRLLSLDNVFDDAELDAWYDRVRRALGRDVDLVTEPKIDGVSVAVVYEGGRYLRGATRGDGTVGEDVTQNLRTLRALPARLRTEDPPAWLEVRGEVFLPIAAFDRINEDLGQQGKPLFANPRNAAAGTLRQKDPAVTARRPLDIYFHGLVRIEGRTFATHFEMLDYLRDVGLRVHPRSARTPDLDAVKAEVRRLAEDRHSLPHEIDGAVVKVNPLAAEIELGTTAKAPRWAVAYKLPAEERTTKLLDIRVNVGRTGAVTPFAILEPVRVGGVTLQMATLHNESEIARKGILIGDTVVVRRAGDVIPEVVAPIPSVRTGAERPFHMPTVCPACGGPVVRPEGEAVARCPNLDCPAQALERVVHFASRGAMDIEHLGYATAQALLDRGLIRGPSDVFFLTEADLAGLPGYKERSIRNLLAAIEAAKDRPLDRLLYGLGIRHVGATAARRLADAFGSLDAIARASVEDIAAVEGVGPTIGRAVREAFDRPATQALVEDLRRAGVRLTEERKGTEGPLSGKTFVITGTLAGMSREAAKARIEALGGKVTSSVSSRTNYLVVGEGPGSKLEKAEKLGVRILDEAQFLELLAKPGA</sequence>
<feature type="binding site" evidence="14">
    <location>
        <position position="317"/>
    </location>
    <ligand>
        <name>NAD(+)</name>
        <dbReference type="ChEBI" id="CHEBI:57540"/>
    </ligand>
</feature>
<feature type="binding site" evidence="14">
    <location>
        <position position="293"/>
    </location>
    <ligand>
        <name>NAD(+)</name>
        <dbReference type="ChEBI" id="CHEBI:57540"/>
    </ligand>
</feature>
<dbReference type="Pfam" id="PF03120">
    <property type="entry name" value="OB_DNA_ligase"/>
    <property type="match status" value="1"/>
</dbReference>
<evidence type="ECO:0000313" key="16">
    <source>
        <dbReference type="EMBL" id="MDC3985438.1"/>
    </source>
</evidence>
<keyword evidence="5 14" id="KW-0235">DNA replication</keyword>
<evidence type="ECO:0000256" key="3">
    <source>
        <dbReference type="ARBA" id="ARBA00013308"/>
    </source>
</evidence>
<dbReference type="GO" id="GO:0046872">
    <property type="term" value="F:metal ion binding"/>
    <property type="evidence" value="ECO:0007669"/>
    <property type="project" value="UniProtKB-KW"/>
</dbReference>
<dbReference type="SUPFAM" id="SSF56091">
    <property type="entry name" value="DNA ligase/mRNA capping enzyme, catalytic domain"/>
    <property type="match status" value="1"/>
</dbReference>
<feature type="binding site" evidence="14">
    <location>
        <position position="140"/>
    </location>
    <ligand>
        <name>NAD(+)</name>
        <dbReference type="ChEBI" id="CHEBI:57540"/>
    </ligand>
</feature>
<evidence type="ECO:0000256" key="5">
    <source>
        <dbReference type="ARBA" id="ARBA00022705"/>
    </source>
</evidence>
<dbReference type="FunFam" id="1.10.287.610:FF:000002">
    <property type="entry name" value="DNA ligase"/>
    <property type="match status" value="1"/>
</dbReference>
<evidence type="ECO:0000256" key="12">
    <source>
        <dbReference type="ARBA" id="ARBA00034005"/>
    </source>
</evidence>
<comment type="caution">
    <text evidence="16">The sequence shown here is derived from an EMBL/GenBank/DDBJ whole genome shotgun (WGS) entry which is preliminary data.</text>
</comment>
<feature type="binding site" evidence="14">
    <location>
        <begin position="38"/>
        <end position="42"/>
    </location>
    <ligand>
        <name>NAD(+)</name>
        <dbReference type="ChEBI" id="CHEBI:57540"/>
    </ligand>
</feature>
<dbReference type="SMART" id="SM00292">
    <property type="entry name" value="BRCT"/>
    <property type="match status" value="1"/>
</dbReference>
<dbReference type="Gene3D" id="2.40.50.140">
    <property type="entry name" value="Nucleic acid-binding proteins"/>
    <property type="match status" value="1"/>
</dbReference>
<keyword evidence="4 14" id="KW-0436">Ligase</keyword>
<dbReference type="GO" id="GO:0003677">
    <property type="term" value="F:DNA binding"/>
    <property type="evidence" value="ECO:0007669"/>
    <property type="project" value="InterPro"/>
</dbReference>
<keyword evidence="11 14" id="KW-0234">DNA repair</keyword>
<dbReference type="FunFam" id="3.40.50.10190:FF:000054">
    <property type="entry name" value="DNA ligase"/>
    <property type="match status" value="1"/>
</dbReference>
<dbReference type="PIRSF" id="PIRSF001604">
    <property type="entry name" value="LigA"/>
    <property type="match status" value="1"/>
</dbReference>
<keyword evidence="14" id="KW-0464">Manganese</keyword>
<comment type="function">
    <text evidence="1 14">DNA ligase that catalyzes the formation of phosphodiester linkages between 5'-phosphoryl and 3'-hydroxyl groups in double-stranded DNA using NAD as a coenzyme and as the energy source for the reaction. It is essential for DNA replication and repair of damaged DNA.</text>
</comment>
<dbReference type="EMBL" id="JAGTJJ010000028">
    <property type="protein sequence ID" value="MDC3985438.1"/>
    <property type="molecule type" value="Genomic_DNA"/>
</dbReference>
<name>A0A9X3XAI5_9BACT</name>
<dbReference type="GO" id="GO:0006260">
    <property type="term" value="P:DNA replication"/>
    <property type="evidence" value="ECO:0007669"/>
    <property type="project" value="UniProtKB-KW"/>
</dbReference>
<dbReference type="CDD" id="cd00114">
    <property type="entry name" value="LIGANc"/>
    <property type="match status" value="1"/>
</dbReference>